<dbReference type="PANTHER" id="PTHR30632">
    <property type="entry name" value="MOLYBDATE-BINDING PERIPLASMIC PROTEIN"/>
    <property type="match status" value="1"/>
</dbReference>
<evidence type="ECO:0000313" key="1">
    <source>
        <dbReference type="EMBL" id="AGT10817.1"/>
    </source>
</evidence>
<keyword evidence="2" id="KW-1185">Reference proteome</keyword>
<geneLocation type="plasmid" evidence="1 2">
    <name>pAMI4</name>
</geneLocation>
<dbReference type="PANTHER" id="PTHR30632:SF0">
    <property type="entry name" value="SULFATE-BINDING PROTEIN"/>
    <property type="match status" value="1"/>
</dbReference>
<dbReference type="HOGENOM" id="CLU_083611_0_0_5"/>
<dbReference type="Gene3D" id="3.40.190.10">
    <property type="entry name" value="Periplasmic binding protein-like II"/>
    <property type="match status" value="2"/>
</dbReference>
<name>S5XZU6_PARAH</name>
<dbReference type="GO" id="GO:0015689">
    <property type="term" value="P:molybdate ion transport"/>
    <property type="evidence" value="ECO:0007669"/>
    <property type="project" value="TreeGrafter"/>
</dbReference>
<dbReference type="EMBL" id="CP006652">
    <property type="protein sequence ID" value="AGT10817.1"/>
    <property type="molecule type" value="Genomic_DNA"/>
</dbReference>
<dbReference type="AlphaFoldDB" id="S5XZU6"/>
<dbReference type="KEGG" id="pami:JCM7686_pAMI4p126"/>
<dbReference type="Proteomes" id="UP000015480">
    <property type="component" value="Plasmid pAMI4"/>
</dbReference>
<dbReference type="SUPFAM" id="SSF53850">
    <property type="entry name" value="Periplasmic binding protein-like II"/>
    <property type="match status" value="1"/>
</dbReference>
<gene>
    <name evidence="1" type="ORF">JCM7686_pAMI4p126</name>
</gene>
<dbReference type="Pfam" id="PF13531">
    <property type="entry name" value="SBP_bac_11"/>
    <property type="match status" value="1"/>
</dbReference>
<organism evidence="1 2">
    <name type="scientific">Paracoccus aminophilus JCM 7686</name>
    <dbReference type="NCBI Taxonomy" id="1367847"/>
    <lineage>
        <taxon>Bacteria</taxon>
        <taxon>Pseudomonadati</taxon>
        <taxon>Pseudomonadota</taxon>
        <taxon>Alphaproteobacteria</taxon>
        <taxon>Rhodobacterales</taxon>
        <taxon>Paracoccaceae</taxon>
        <taxon>Paracoccus</taxon>
    </lineage>
</organism>
<dbReference type="PATRIC" id="fig|1367847.3.peg.3755"/>
<reference evidence="1 2" key="1">
    <citation type="journal article" date="2014" name="BMC Genomics">
        <title>Architecture and functions of a multipartite genome of the methylotrophic bacterium Paracoccus aminophilus JCM 7686, containing primary and secondary chromids.</title>
        <authorList>
            <person name="Dziewit L."/>
            <person name="Czarnecki J."/>
            <person name="Wibberg D."/>
            <person name="Radlinska M."/>
            <person name="Mrozek P."/>
            <person name="Szymczak M."/>
            <person name="Schluter A."/>
            <person name="Puhler A."/>
            <person name="Bartosik D."/>
        </authorList>
    </citation>
    <scope>NUCLEOTIDE SEQUENCE [LARGE SCALE GENOMIC DNA]</scope>
    <source>
        <strain evidence="1">JCM 7686</strain>
        <plasmid evidence="2">Plasmid pAMI4</plasmid>
    </source>
</reference>
<accession>S5XZU6</accession>
<evidence type="ECO:0000313" key="2">
    <source>
        <dbReference type="Proteomes" id="UP000015480"/>
    </source>
</evidence>
<protein>
    <submittedName>
        <fullName evidence="1">ABC-type molybdate transport system, periplasmic component</fullName>
    </submittedName>
</protein>
<dbReference type="GO" id="GO:0030973">
    <property type="term" value="F:molybdate ion binding"/>
    <property type="evidence" value="ECO:0007669"/>
    <property type="project" value="TreeGrafter"/>
</dbReference>
<dbReference type="eggNOG" id="COG0725">
    <property type="taxonomic scope" value="Bacteria"/>
</dbReference>
<keyword evidence="1" id="KW-0614">Plasmid</keyword>
<sequence>MKLLCPVRGREIVISAEAYRRNWTKVNSEMTQILLAVAGSLSGAISELAARVTARTGQEITLRHGPAGKLAELIFSGFPAEVYVSASATGPVQLYEAGLFSLPRVIAGNRLVVIARPGLLDTGRADAGQAALDLLARPDLRIGMSTPGADPSGDYTLAFLNRLAGTDPARWQDLPARAHSLYGGDLLRTEDFGRSPALEALRAGKADLLIGYGTSAQRIIADLPGAQSLPLPLSLAPPTEACASFRIGASGAAQAFCNELSGAEAAEIFARFGFSVV</sequence>
<proteinExistence type="predicted"/>
<dbReference type="InterPro" id="IPR050682">
    <property type="entry name" value="ModA/WtpA"/>
</dbReference>